<dbReference type="SUPFAM" id="SSF82866">
    <property type="entry name" value="Multidrug efflux transporter AcrB transmembrane domain"/>
    <property type="match status" value="2"/>
</dbReference>
<dbReference type="EMBL" id="CAAJGR010000025">
    <property type="protein sequence ID" value="VHO06215.1"/>
    <property type="molecule type" value="Genomic_DNA"/>
</dbReference>
<feature type="transmembrane region" description="Helical" evidence="1">
    <location>
        <begin position="896"/>
        <end position="917"/>
    </location>
</feature>
<evidence type="ECO:0000256" key="1">
    <source>
        <dbReference type="SAM" id="Phobius"/>
    </source>
</evidence>
<gene>
    <name evidence="3" type="ORF">BAL341_3251</name>
</gene>
<evidence type="ECO:0000259" key="2">
    <source>
        <dbReference type="PROSITE" id="PS50156"/>
    </source>
</evidence>
<dbReference type="PANTHER" id="PTHR32063:SF18">
    <property type="entry name" value="CATION EFFLUX SYSTEM PROTEIN"/>
    <property type="match status" value="1"/>
</dbReference>
<feature type="transmembrane region" description="Helical" evidence="1">
    <location>
        <begin position="473"/>
        <end position="497"/>
    </location>
</feature>
<feature type="transmembrane region" description="Helical" evidence="1">
    <location>
        <begin position="538"/>
        <end position="560"/>
    </location>
</feature>
<dbReference type="PRINTS" id="PR00702">
    <property type="entry name" value="ACRIFLAVINRP"/>
</dbReference>
<dbReference type="AlphaFoldDB" id="A0A486XUI1"/>
<dbReference type="Gene3D" id="3.30.2090.10">
    <property type="entry name" value="Multidrug efflux transporter AcrB TolC docking domain, DN and DC subdomains"/>
    <property type="match status" value="2"/>
</dbReference>
<dbReference type="GO" id="GO:0042910">
    <property type="term" value="F:xenobiotic transmembrane transporter activity"/>
    <property type="evidence" value="ECO:0007669"/>
    <property type="project" value="TreeGrafter"/>
</dbReference>
<dbReference type="PANTHER" id="PTHR32063">
    <property type="match status" value="1"/>
</dbReference>
<dbReference type="SUPFAM" id="SSF82714">
    <property type="entry name" value="Multidrug efflux transporter AcrB TolC docking domain, DN and DC subdomains"/>
    <property type="match status" value="1"/>
</dbReference>
<protein>
    <submittedName>
        <fullName evidence="3">AcrB/AcrD/AcrF family protein</fullName>
    </submittedName>
</protein>
<feature type="transmembrane region" description="Helical" evidence="1">
    <location>
        <begin position="396"/>
        <end position="419"/>
    </location>
</feature>
<name>A0A486XUI1_9GAMM</name>
<keyword evidence="1" id="KW-1133">Transmembrane helix</keyword>
<dbReference type="InterPro" id="IPR027463">
    <property type="entry name" value="AcrB_DN_DC_subdom"/>
</dbReference>
<keyword evidence="1" id="KW-0812">Transmembrane</keyword>
<proteinExistence type="predicted"/>
<keyword evidence="1" id="KW-0472">Membrane</keyword>
<evidence type="ECO:0000313" key="3">
    <source>
        <dbReference type="EMBL" id="VHO06215.1"/>
    </source>
</evidence>
<dbReference type="Pfam" id="PF00873">
    <property type="entry name" value="ACR_tran"/>
    <property type="match status" value="1"/>
</dbReference>
<dbReference type="PROSITE" id="PS50156">
    <property type="entry name" value="SSD"/>
    <property type="match status" value="1"/>
</dbReference>
<feature type="transmembrane region" description="Helical" evidence="1">
    <location>
        <begin position="972"/>
        <end position="989"/>
    </location>
</feature>
<feature type="transmembrane region" description="Helical" evidence="1">
    <location>
        <begin position="995"/>
        <end position="1018"/>
    </location>
</feature>
<dbReference type="Gene3D" id="3.30.70.1430">
    <property type="entry name" value="Multidrug efflux transporter AcrB pore domain"/>
    <property type="match status" value="2"/>
</dbReference>
<organism evidence="3">
    <name type="scientific">Rheinheimera sp. BAL341</name>
    <dbReference type="NCBI Taxonomy" id="1708203"/>
    <lineage>
        <taxon>Bacteria</taxon>
        <taxon>Pseudomonadati</taxon>
        <taxon>Pseudomonadota</taxon>
        <taxon>Gammaproteobacteria</taxon>
        <taxon>Chromatiales</taxon>
        <taxon>Chromatiaceae</taxon>
        <taxon>Rheinheimera</taxon>
    </lineage>
</organism>
<dbReference type="Gene3D" id="1.20.1640.10">
    <property type="entry name" value="Multidrug efflux transporter AcrB transmembrane domain"/>
    <property type="match status" value="2"/>
</dbReference>
<dbReference type="SUPFAM" id="SSF82693">
    <property type="entry name" value="Multidrug efflux transporter AcrB pore domain, PN1, PN2, PC1 and PC2 subdomains"/>
    <property type="match status" value="3"/>
</dbReference>
<sequence>MSNQQPWFMLFYKNGHLLVLTIVLLLVAGLSAIQNLPRLEDPRIDNRNVIILTPFPGASAERVEVLVTDVLEDSLRQLDEISELKSTSTAGLSSISVELQPWVTNKTNEQIFSKIRDRISEATRLLPAGAATPVLDDKRGATAFTLIVALKHKSIANDTSLLQLSRFAEEMADRLRSLPGTELVRVYGDVAEEVVVELNAEQLKQAGMSFADVSTVIAAADAKQSSGALQTDVYSTRLQVGEEFSGLAALRALPLKLHDDAFLTLGDIASVKRAYVTPRDEIALVNGEEAIFIAARMRTSVRVDQWTEQAQAVIKAFEQQFQANLVVDNVFNQSEYTKARLNDLSSNLLLGCVVVMLVVLFFMGTRAALIVGLSLPLSAAFATFTLSFFNQQIHQMTIFGMILAVGLLIDNAIVITDVIRHQIQVQQKERAEAFVAGLKHLSGPLTASTLTTVLAFMPVFLLPGNVGDFVRPIAISVVMALLGSLLISLSVIAALAARYIPARTAGTTLLSQGFQWPALAAETSRLLAYLIERPWRTITLVSVFAISGVVLSTTLSNIFFPDADRDQFQVYMWLPDGSNIATTREFAEAADTFIRSQPNVKQVTWLVGGSTPSVYYNQVMSRDGTAHFANAVVTAQSVDHASALIAPIQEQLSTQFPQAKFVVRSFSQGPPVSAPIAVEIFGPDLTILAELGQKVRLAMSKTTGITESLASIDYQDSEFKLAIGAQEAALVGLDYQGLSAQLFAAMEGVVGGSLLQQTEELPVRVKLGFQNSGNIQEMFALSLLGLQSTSDITLPLHSLGQWQLESKISGITRTNGQRVNNIEAFTLAGVKPIDASNALNAMLKQQGFTLPAGYKLVTAGDAGEQQEAVGQLSTFLPVLAVLMFATLILTFNSLRYALLVFTVAGLSAGFGLLSLWISGLPMGFNPLLGVAGLVGVAINGSIVVIAAVNALPVAKRGEVNEIVTAAMGSSRHILSTTVTTVGGLVPLLLFSEGSFWPPLAVVLAGGVGFSIILSLAFTPAALRLLAKKQVTNKPAIPSFEKTTASGEGA</sequence>
<accession>A0A486XUI1</accession>
<feature type="transmembrane region" description="Helical" evidence="1">
    <location>
        <begin position="344"/>
        <end position="362"/>
    </location>
</feature>
<reference evidence="3" key="1">
    <citation type="submission" date="2019-04" db="EMBL/GenBank/DDBJ databases">
        <authorList>
            <person name="Brambilla D."/>
        </authorList>
    </citation>
    <scope>NUCLEOTIDE SEQUENCE</scope>
    <source>
        <strain evidence="3">BAL1</strain>
    </source>
</reference>
<dbReference type="InterPro" id="IPR000731">
    <property type="entry name" value="SSD"/>
</dbReference>
<dbReference type="InterPro" id="IPR001036">
    <property type="entry name" value="Acrflvin-R"/>
</dbReference>
<feature type="transmembrane region" description="Helical" evidence="1">
    <location>
        <begin position="929"/>
        <end position="951"/>
    </location>
</feature>
<feature type="domain" description="SSD" evidence="2">
    <location>
        <begin position="361"/>
        <end position="498"/>
    </location>
</feature>
<dbReference type="GO" id="GO:0005886">
    <property type="term" value="C:plasma membrane"/>
    <property type="evidence" value="ECO:0007669"/>
    <property type="project" value="TreeGrafter"/>
</dbReference>
<feature type="transmembrane region" description="Helical" evidence="1">
    <location>
        <begin position="440"/>
        <end position="461"/>
    </location>
</feature>
<dbReference type="Gene3D" id="3.30.70.1320">
    <property type="entry name" value="Multidrug efflux transporter AcrB pore domain like"/>
    <property type="match status" value="1"/>
</dbReference>
<feature type="transmembrane region" description="Helical" evidence="1">
    <location>
        <begin position="868"/>
        <end position="889"/>
    </location>
</feature>
<dbReference type="Gene3D" id="3.30.70.1440">
    <property type="entry name" value="Multidrug efflux transporter AcrB pore domain"/>
    <property type="match status" value="1"/>
</dbReference>